<dbReference type="EMBL" id="FQXV01000002">
    <property type="protein sequence ID" value="SHH75014.1"/>
    <property type="molecule type" value="Genomic_DNA"/>
</dbReference>
<protein>
    <submittedName>
        <fullName evidence="2">Uncharacterized protein</fullName>
    </submittedName>
</protein>
<dbReference type="STRING" id="1123282.SAMN02745823_00846"/>
<evidence type="ECO:0000256" key="1">
    <source>
        <dbReference type="SAM" id="Phobius"/>
    </source>
</evidence>
<evidence type="ECO:0000313" key="3">
    <source>
        <dbReference type="Proteomes" id="UP000183995"/>
    </source>
</evidence>
<keyword evidence="1" id="KW-0812">Transmembrane</keyword>
<name>A0A1M5VIW7_9FIRM</name>
<feature type="transmembrane region" description="Helical" evidence="1">
    <location>
        <begin position="33"/>
        <end position="52"/>
    </location>
</feature>
<dbReference type="AlphaFoldDB" id="A0A1M5VIW7"/>
<gene>
    <name evidence="2" type="ORF">SAMN02745823_00846</name>
</gene>
<dbReference type="RefSeq" id="WP_073076411.1">
    <property type="nucleotide sequence ID" value="NZ_FQXV01000002.1"/>
</dbReference>
<sequence length="80" mass="8966">MAIVSFAAIIVFDIVLCIVEIPKMISQKLIKEFVTFSVLLLVGTTIAVLKCLNINVPNPSEWQEWFFSPVADLMKSLLKP</sequence>
<reference evidence="2 3" key="1">
    <citation type="submission" date="2016-11" db="EMBL/GenBank/DDBJ databases">
        <authorList>
            <person name="Jaros S."/>
            <person name="Januszkiewicz K."/>
            <person name="Wedrychowicz H."/>
        </authorList>
    </citation>
    <scope>NUCLEOTIDE SEQUENCE [LARGE SCALE GENOMIC DNA]</scope>
    <source>
        <strain evidence="2 3">DSM 10068</strain>
    </source>
</reference>
<keyword evidence="3" id="KW-1185">Reference proteome</keyword>
<evidence type="ECO:0000313" key="2">
    <source>
        <dbReference type="EMBL" id="SHH75014.1"/>
    </source>
</evidence>
<organism evidence="2 3">
    <name type="scientific">Sporobacter termitidis DSM 10068</name>
    <dbReference type="NCBI Taxonomy" id="1123282"/>
    <lineage>
        <taxon>Bacteria</taxon>
        <taxon>Bacillati</taxon>
        <taxon>Bacillota</taxon>
        <taxon>Clostridia</taxon>
        <taxon>Eubacteriales</taxon>
        <taxon>Oscillospiraceae</taxon>
        <taxon>Sporobacter</taxon>
    </lineage>
</organism>
<keyword evidence="1" id="KW-0472">Membrane</keyword>
<dbReference type="OrthoDB" id="2440830at2"/>
<accession>A0A1M5VIW7</accession>
<dbReference type="Proteomes" id="UP000183995">
    <property type="component" value="Unassembled WGS sequence"/>
</dbReference>
<proteinExistence type="predicted"/>
<keyword evidence="1" id="KW-1133">Transmembrane helix</keyword>